<evidence type="ECO:0000259" key="4">
    <source>
        <dbReference type="SMART" id="SM00895"/>
    </source>
</evidence>
<dbReference type="InterPro" id="IPR008920">
    <property type="entry name" value="TF_FadR/GntR_C"/>
</dbReference>
<accession>A5G0H8</accession>
<dbReference type="KEGG" id="acr:Acry_2161"/>
<evidence type="ECO:0000256" key="1">
    <source>
        <dbReference type="ARBA" id="ARBA00023015"/>
    </source>
</evidence>
<dbReference type="STRING" id="349163.Acry_2161"/>
<dbReference type="Pfam" id="PF07729">
    <property type="entry name" value="FCD"/>
    <property type="match status" value="1"/>
</dbReference>
<evidence type="ECO:0000313" key="5">
    <source>
        <dbReference type="EMBL" id="ABQ31360.1"/>
    </source>
</evidence>
<dbReference type="AlphaFoldDB" id="A5G0H8"/>
<dbReference type="GO" id="GO:0003700">
    <property type="term" value="F:DNA-binding transcription factor activity"/>
    <property type="evidence" value="ECO:0007669"/>
    <property type="project" value="InterPro"/>
</dbReference>
<dbReference type="InterPro" id="IPR000524">
    <property type="entry name" value="Tscrpt_reg_HTH_GntR"/>
</dbReference>
<dbReference type="SMART" id="SM00895">
    <property type="entry name" value="FCD"/>
    <property type="match status" value="1"/>
</dbReference>
<dbReference type="PANTHER" id="PTHR43537">
    <property type="entry name" value="TRANSCRIPTIONAL REGULATOR, GNTR FAMILY"/>
    <property type="match status" value="1"/>
</dbReference>
<dbReference type="Gene3D" id="1.10.10.10">
    <property type="entry name" value="Winged helix-like DNA-binding domain superfamily/Winged helix DNA-binding domain"/>
    <property type="match status" value="2"/>
</dbReference>
<dbReference type="PRINTS" id="PR00035">
    <property type="entry name" value="HTHGNTR"/>
</dbReference>
<keyword evidence="6" id="KW-1185">Reference proteome</keyword>
<keyword evidence="2" id="KW-0238">DNA-binding</keyword>
<feature type="domain" description="GntR C-terminal" evidence="4">
    <location>
        <begin position="158"/>
        <end position="285"/>
    </location>
</feature>
<name>A5G0H8_ACICJ</name>
<dbReference type="GO" id="GO:0003677">
    <property type="term" value="F:DNA binding"/>
    <property type="evidence" value="ECO:0007669"/>
    <property type="project" value="UniProtKB-KW"/>
</dbReference>
<sequence length="299" mass="33697">MAKPNTLLKRTSNALLDYIKDLPEESAALGSDSALARQFGVSRTTVRAAIETMIGSGILERGPAGLRIVRRPERADYYTESETDGPQEQIERVFMQRVLLGDWRPGHTFSEAELARDSNASTVSVREFLIGFSRFGLIAKQPRGGWILREFHDGFAAEVADMRELIEMAALARMPRAGSAALTEAADAMIARHRDIEAAIARRYTEFAALDRDFHLWIIGFLNNRFAYDFFDIVSFLFHYHYQWDRNYEVERTRVAIAEHMTVLIALRSGAMEKAELAMAVHLATSRRSLKAGLKRVAA</sequence>
<dbReference type="Proteomes" id="UP000000245">
    <property type="component" value="Chromosome"/>
</dbReference>
<gene>
    <name evidence="5" type="ordered locus">Acry_2161</name>
</gene>
<dbReference type="eggNOG" id="COG1802">
    <property type="taxonomic scope" value="Bacteria"/>
</dbReference>
<proteinExistence type="predicted"/>
<dbReference type="RefSeq" id="WP_012039849.1">
    <property type="nucleotide sequence ID" value="NC_009484.1"/>
</dbReference>
<dbReference type="Gene3D" id="1.20.120.530">
    <property type="entry name" value="GntR ligand-binding domain-like"/>
    <property type="match status" value="1"/>
</dbReference>
<dbReference type="InterPro" id="IPR011711">
    <property type="entry name" value="GntR_C"/>
</dbReference>
<dbReference type="SUPFAM" id="SSF46785">
    <property type="entry name" value="Winged helix' DNA-binding domain"/>
    <property type="match status" value="2"/>
</dbReference>
<evidence type="ECO:0000313" key="6">
    <source>
        <dbReference type="Proteomes" id="UP000000245"/>
    </source>
</evidence>
<dbReference type="EMBL" id="CP000697">
    <property type="protein sequence ID" value="ABQ31360.1"/>
    <property type="molecule type" value="Genomic_DNA"/>
</dbReference>
<dbReference type="InterPro" id="IPR036388">
    <property type="entry name" value="WH-like_DNA-bd_sf"/>
</dbReference>
<dbReference type="HOGENOM" id="CLU_082415_0_0_5"/>
<keyword evidence="1" id="KW-0805">Transcription regulation</keyword>
<evidence type="ECO:0000256" key="3">
    <source>
        <dbReference type="ARBA" id="ARBA00023163"/>
    </source>
</evidence>
<dbReference type="SUPFAM" id="SSF48008">
    <property type="entry name" value="GntR ligand-binding domain-like"/>
    <property type="match status" value="1"/>
</dbReference>
<dbReference type="PANTHER" id="PTHR43537:SF51">
    <property type="entry name" value="HTH-TYPE TRANSCRIPTIONAL REGULATOR LGOR-RELATED"/>
    <property type="match status" value="1"/>
</dbReference>
<keyword evidence="3" id="KW-0804">Transcription</keyword>
<protein>
    <submittedName>
        <fullName evidence="5">Transcriptional regulator, GntR family</fullName>
    </submittedName>
</protein>
<dbReference type="eggNOG" id="COG2188">
    <property type="taxonomic scope" value="Bacteria"/>
</dbReference>
<organism evidence="5 6">
    <name type="scientific">Acidiphilium cryptum (strain JF-5)</name>
    <dbReference type="NCBI Taxonomy" id="349163"/>
    <lineage>
        <taxon>Bacteria</taxon>
        <taxon>Pseudomonadati</taxon>
        <taxon>Pseudomonadota</taxon>
        <taxon>Alphaproteobacteria</taxon>
        <taxon>Acetobacterales</taxon>
        <taxon>Acidocellaceae</taxon>
        <taxon>Acidiphilium</taxon>
    </lineage>
</organism>
<dbReference type="InterPro" id="IPR036390">
    <property type="entry name" value="WH_DNA-bd_sf"/>
</dbReference>
<evidence type="ECO:0000256" key="2">
    <source>
        <dbReference type="ARBA" id="ARBA00023125"/>
    </source>
</evidence>
<reference evidence="5 6" key="1">
    <citation type="submission" date="2007-05" db="EMBL/GenBank/DDBJ databases">
        <title>Complete sequence of chromosome of Acidiphilium cryptum JF-5.</title>
        <authorList>
            <consortium name="US DOE Joint Genome Institute"/>
            <person name="Copeland A."/>
            <person name="Lucas S."/>
            <person name="Lapidus A."/>
            <person name="Barry K."/>
            <person name="Detter J.C."/>
            <person name="Glavina del Rio T."/>
            <person name="Hammon N."/>
            <person name="Israni S."/>
            <person name="Dalin E."/>
            <person name="Tice H."/>
            <person name="Pitluck S."/>
            <person name="Sims D."/>
            <person name="Brettin T."/>
            <person name="Bruce D."/>
            <person name="Han C."/>
            <person name="Schmutz J."/>
            <person name="Larimer F."/>
            <person name="Land M."/>
            <person name="Hauser L."/>
            <person name="Kyrpides N."/>
            <person name="Kim E."/>
            <person name="Magnuson T."/>
            <person name="Richardson P."/>
        </authorList>
    </citation>
    <scope>NUCLEOTIDE SEQUENCE [LARGE SCALE GENOMIC DNA]</scope>
    <source>
        <strain evidence="5 6">JF-5</strain>
    </source>
</reference>